<evidence type="ECO:0000256" key="1">
    <source>
        <dbReference type="SAM" id="Phobius"/>
    </source>
</evidence>
<accession>A0ABS4FQ13</accession>
<evidence type="ECO:0000259" key="2">
    <source>
        <dbReference type="Pfam" id="PF04892"/>
    </source>
</evidence>
<reference evidence="3 4" key="1">
    <citation type="submission" date="2021-03" db="EMBL/GenBank/DDBJ databases">
        <title>Genomic Encyclopedia of Type Strains, Phase IV (KMG-IV): sequencing the most valuable type-strain genomes for metagenomic binning, comparative biology and taxonomic classification.</title>
        <authorList>
            <person name="Goeker M."/>
        </authorList>
    </citation>
    <scope>NUCLEOTIDE SEQUENCE [LARGE SCALE GENOMIC DNA]</scope>
    <source>
        <strain evidence="3 4">DSM 14349</strain>
    </source>
</reference>
<feature type="transmembrane region" description="Helical" evidence="1">
    <location>
        <begin position="145"/>
        <end position="166"/>
    </location>
</feature>
<dbReference type="EMBL" id="JAGGKG010000004">
    <property type="protein sequence ID" value="MBP1904669.1"/>
    <property type="molecule type" value="Genomic_DNA"/>
</dbReference>
<dbReference type="RefSeq" id="WP_210088336.1">
    <property type="nucleotide sequence ID" value="NZ_JAGGKG010000004.1"/>
</dbReference>
<feature type="domain" description="VanZ-like" evidence="2">
    <location>
        <begin position="13"/>
        <end position="130"/>
    </location>
</feature>
<evidence type="ECO:0000313" key="3">
    <source>
        <dbReference type="EMBL" id="MBP1904669.1"/>
    </source>
</evidence>
<dbReference type="PANTHER" id="PTHR36834">
    <property type="entry name" value="MEMBRANE PROTEIN-RELATED"/>
    <property type="match status" value="1"/>
</dbReference>
<gene>
    <name evidence="3" type="ORF">J2Z32_001292</name>
</gene>
<feature type="transmembrane region" description="Helical" evidence="1">
    <location>
        <begin position="61"/>
        <end position="79"/>
    </location>
</feature>
<dbReference type="Proteomes" id="UP001519272">
    <property type="component" value="Unassembled WGS sequence"/>
</dbReference>
<proteinExistence type="predicted"/>
<evidence type="ECO:0000313" key="4">
    <source>
        <dbReference type="Proteomes" id="UP001519272"/>
    </source>
</evidence>
<keyword evidence="1" id="KW-0812">Transmembrane</keyword>
<sequence>MKDKVTKVTKLLFSIYLIALVWIILFKLSLSFEDLGHMRSINLIPFNESLVLNNKLDFSEIIMNVIIFMPLGIYIGTLCSKWSTGRKIFLLFLVSLLCEVFQYILGVGASDITDIINNTVGGIVGLLIYVGIVKIFKDQLKAQKFINVIAGIGTTLMVVVLAIIVVSNM</sequence>
<feature type="transmembrane region" description="Helical" evidence="1">
    <location>
        <begin position="115"/>
        <end position="133"/>
    </location>
</feature>
<dbReference type="InterPro" id="IPR006976">
    <property type="entry name" value="VanZ-like"/>
</dbReference>
<dbReference type="Pfam" id="PF04892">
    <property type="entry name" value="VanZ"/>
    <property type="match status" value="1"/>
</dbReference>
<feature type="transmembrane region" description="Helical" evidence="1">
    <location>
        <begin position="88"/>
        <end position="109"/>
    </location>
</feature>
<name>A0ABS4FQ13_9BACL</name>
<dbReference type="InterPro" id="IPR053150">
    <property type="entry name" value="Teicoplanin_resist-assoc"/>
</dbReference>
<protein>
    <submittedName>
        <fullName evidence="3">Glycopeptide antibiotics resistance protein</fullName>
    </submittedName>
</protein>
<organism evidence="3 4">
    <name type="scientific">Paenibacillus turicensis</name>
    <dbReference type="NCBI Taxonomy" id="160487"/>
    <lineage>
        <taxon>Bacteria</taxon>
        <taxon>Bacillati</taxon>
        <taxon>Bacillota</taxon>
        <taxon>Bacilli</taxon>
        <taxon>Bacillales</taxon>
        <taxon>Paenibacillaceae</taxon>
        <taxon>Paenibacillus</taxon>
    </lineage>
</organism>
<keyword evidence="1" id="KW-1133">Transmembrane helix</keyword>
<dbReference type="PANTHER" id="PTHR36834:SF2">
    <property type="entry name" value="MEMBRANE PROTEIN"/>
    <property type="match status" value="1"/>
</dbReference>
<keyword evidence="1" id="KW-0472">Membrane</keyword>
<comment type="caution">
    <text evidence="3">The sequence shown here is derived from an EMBL/GenBank/DDBJ whole genome shotgun (WGS) entry which is preliminary data.</text>
</comment>
<keyword evidence="4" id="KW-1185">Reference proteome</keyword>
<feature type="transmembrane region" description="Helical" evidence="1">
    <location>
        <begin position="12"/>
        <end position="30"/>
    </location>
</feature>